<evidence type="ECO:0000256" key="1">
    <source>
        <dbReference type="ARBA" id="ARBA00004613"/>
    </source>
</evidence>
<dbReference type="SUPFAM" id="SSF50242">
    <property type="entry name" value="TIMP-like"/>
    <property type="match status" value="1"/>
</dbReference>
<evidence type="ECO:0000313" key="4">
    <source>
        <dbReference type="EMBL" id="KST68183.1"/>
    </source>
</evidence>
<keyword evidence="6" id="KW-1185">Reference proteome</keyword>
<comment type="subcellular location">
    <subcellularLocation>
        <location evidence="1">Secreted</location>
    </subcellularLocation>
</comment>
<dbReference type="OrthoDB" id="156251at2"/>
<sequence>MRIQQLANHFVKQIFKLTIASSLLIPLVVTANSKEACACSCLPPGPPKSELDRSEAVFAGKVMRIRRKNSEVRVKFKVMTSWKGEVNKKQVITTQINSAACGYSFERGQQYLVYASKFDNKLLSTNICSRTKLLANAEEDLSELGEGSPVKGKLRKTETGDD</sequence>
<protein>
    <recommendedName>
        <fullName evidence="7">Tissue inhibitor of metalloproteinase</fullName>
    </recommendedName>
</protein>
<evidence type="ECO:0000313" key="5">
    <source>
        <dbReference type="EMBL" id="KST68846.1"/>
    </source>
</evidence>
<feature type="region of interest" description="Disordered" evidence="3">
    <location>
        <begin position="141"/>
        <end position="162"/>
    </location>
</feature>
<dbReference type="GO" id="GO:0005576">
    <property type="term" value="C:extracellular region"/>
    <property type="evidence" value="ECO:0007669"/>
    <property type="project" value="UniProtKB-SubCell"/>
</dbReference>
<dbReference type="Proteomes" id="UP000053372">
    <property type="component" value="Unassembled WGS sequence"/>
</dbReference>
<accession>A0A0V7ZUY6</accession>
<dbReference type="GO" id="GO:0008191">
    <property type="term" value="F:metalloendopeptidase inhibitor activity"/>
    <property type="evidence" value="ECO:0007669"/>
    <property type="project" value="InterPro"/>
</dbReference>
<comment type="caution">
    <text evidence="4">The sequence shown here is derived from an EMBL/GenBank/DDBJ whole genome shotgun (WGS) entry which is preliminary data.</text>
</comment>
<evidence type="ECO:0000313" key="6">
    <source>
        <dbReference type="Proteomes" id="UP000053372"/>
    </source>
</evidence>
<dbReference type="InterPro" id="IPR001820">
    <property type="entry name" value="TIMP"/>
</dbReference>
<evidence type="ECO:0008006" key="7">
    <source>
        <dbReference type="Google" id="ProtNLM"/>
    </source>
</evidence>
<keyword evidence="2" id="KW-0964">Secreted</keyword>
<gene>
    <name evidence="4" type="ORF">BC008_32705</name>
    <name evidence="5" type="ORF">BC008_34390</name>
</gene>
<dbReference type="InterPro" id="IPR008993">
    <property type="entry name" value="TIMP-like_OB-fold"/>
</dbReference>
<dbReference type="EMBL" id="LMTZ01000045">
    <property type="protein sequence ID" value="KST68846.1"/>
    <property type="molecule type" value="Genomic_DNA"/>
</dbReference>
<dbReference type="RefSeq" id="WP_058183440.1">
    <property type="nucleotide sequence ID" value="NZ_LMTZ01000045.1"/>
</dbReference>
<organism evidence="4 6">
    <name type="scientific">Mastigocoleus testarum BC008</name>
    <dbReference type="NCBI Taxonomy" id="371196"/>
    <lineage>
        <taxon>Bacteria</taxon>
        <taxon>Bacillati</taxon>
        <taxon>Cyanobacteriota</taxon>
        <taxon>Cyanophyceae</taxon>
        <taxon>Nostocales</taxon>
        <taxon>Hapalosiphonaceae</taxon>
        <taxon>Mastigocoleus</taxon>
    </lineage>
</organism>
<name>A0A0V7ZUY6_9CYAN</name>
<dbReference type="Gene3D" id="2.40.50.120">
    <property type="match status" value="1"/>
</dbReference>
<dbReference type="Pfam" id="PF00965">
    <property type="entry name" value="TIMP"/>
    <property type="match status" value="1"/>
</dbReference>
<evidence type="ECO:0000256" key="2">
    <source>
        <dbReference type="ARBA" id="ARBA00022525"/>
    </source>
</evidence>
<dbReference type="AlphaFoldDB" id="A0A0V7ZUY6"/>
<proteinExistence type="predicted"/>
<evidence type="ECO:0000256" key="3">
    <source>
        <dbReference type="SAM" id="MobiDB-lite"/>
    </source>
</evidence>
<dbReference type="EMBL" id="LMTZ01000077">
    <property type="protein sequence ID" value="KST68183.1"/>
    <property type="molecule type" value="Genomic_DNA"/>
</dbReference>
<reference evidence="4 6" key="1">
    <citation type="journal article" date="2015" name="Genome Announc.">
        <title>Draft Genome of the Euendolithic (true boring) Cyanobacterium Mastigocoleus testarum strain BC008.</title>
        <authorList>
            <person name="Guida B.S."/>
            <person name="Garcia-Pichel F."/>
        </authorList>
    </citation>
    <scope>NUCLEOTIDE SEQUENCE [LARGE SCALE GENOMIC DNA]</scope>
    <source>
        <strain evidence="4 6">BC008</strain>
    </source>
</reference>